<feature type="domain" description="Lacto-N-biose phosphorylase-like N-terminal TIM barrel" evidence="1">
    <location>
        <begin position="8"/>
        <end position="443"/>
    </location>
</feature>
<keyword evidence="5" id="KW-1185">Reference proteome</keyword>
<dbReference type="GO" id="GO:0050500">
    <property type="term" value="F:1,3-beta-galactosyl-N-acetylhexosamine phosphorylase activity"/>
    <property type="evidence" value="ECO:0007669"/>
    <property type="project" value="UniProtKB-EC"/>
</dbReference>
<dbReference type="EC" id="2.4.1.211" evidence="4"/>
<name>A0ABS6D5E1_9FIRM</name>
<dbReference type="RefSeq" id="WP_216241790.1">
    <property type="nucleotide sequence ID" value="NZ_JABACJ020000010.1"/>
</dbReference>
<protein>
    <submittedName>
        <fullName evidence="4">1,3-beta-galactosyl-N-acetylhexosamine phosphorylase</fullName>
        <ecNumber evidence="4">2.4.1.211</ecNumber>
    </submittedName>
</protein>
<dbReference type="EMBL" id="JABACJ020000010">
    <property type="protein sequence ID" value="MBU3876432.1"/>
    <property type="molecule type" value="Genomic_DNA"/>
</dbReference>
<keyword evidence="4" id="KW-0328">Glycosyltransferase</keyword>
<evidence type="ECO:0000313" key="4">
    <source>
        <dbReference type="EMBL" id="MBU3876432.1"/>
    </source>
</evidence>
<reference evidence="4 5" key="1">
    <citation type="submission" date="2021-06" db="EMBL/GenBank/DDBJ databases">
        <title>Faecalicatena sp. nov. isolated from porcine feces.</title>
        <authorList>
            <person name="Oh B.S."/>
            <person name="Lee J.H."/>
        </authorList>
    </citation>
    <scope>NUCLEOTIDE SEQUENCE [LARGE SCALE GENOMIC DNA]</scope>
    <source>
        <strain evidence="4 5">AGMB00832</strain>
    </source>
</reference>
<feature type="domain" description="Lacto-N-biose phosphorylase C-terminal" evidence="3">
    <location>
        <begin position="665"/>
        <end position="716"/>
    </location>
</feature>
<evidence type="ECO:0000259" key="3">
    <source>
        <dbReference type="Pfam" id="PF17386"/>
    </source>
</evidence>
<evidence type="ECO:0000259" key="2">
    <source>
        <dbReference type="Pfam" id="PF17385"/>
    </source>
</evidence>
<evidence type="ECO:0000313" key="5">
    <source>
        <dbReference type="Proteomes" id="UP000723714"/>
    </source>
</evidence>
<dbReference type="InterPro" id="IPR035356">
    <property type="entry name" value="LBP_C"/>
</dbReference>
<proteinExistence type="predicted"/>
<gene>
    <name evidence="4" type="primary">gnpA</name>
    <name evidence="4" type="ORF">HGO97_011485</name>
</gene>
<accession>A0ABS6D5E1</accession>
<comment type="caution">
    <text evidence="4">The sequence shown here is derived from an EMBL/GenBank/DDBJ whole genome shotgun (WGS) entry which is preliminary data.</text>
</comment>
<organism evidence="4 5">
    <name type="scientific">Faecalicatena faecalis</name>
    <dbReference type="NCBI Taxonomy" id="2726362"/>
    <lineage>
        <taxon>Bacteria</taxon>
        <taxon>Bacillati</taxon>
        <taxon>Bacillota</taxon>
        <taxon>Clostridia</taxon>
        <taxon>Lachnospirales</taxon>
        <taxon>Lachnospiraceae</taxon>
        <taxon>Faecalicatena</taxon>
    </lineage>
</organism>
<dbReference type="NCBIfam" id="TIGR02336">
    <property type="entry name" value="1,3-beta-galactosyl-N-acetylhexosamine phosphorylase"/>
    <property type="match status" value="1"/>
</dbReference>
<dbReference type="InterPro" id="IPR012711">
    <property type="entry name" value="Lacto-N-biose_phosphorylase"/>
</dbReference>
<dbReference type="Pfam" id="PF09508">
    <property type="entry name" value="Lact_bio_phlase"/>
    <property type="match status" value="1"/>
</dbReference>
<dbReference type="Proteomes" id="UP000723714">
    <property type="component" value="Unassembled WGS sequence"/>
</dbReference>
<dbReference type="Pfam" id="PF17385">
    <property type="entry name" value="LBP_M"/>
    <property type="match status" value="1"/>
</dbReference>
<keyword evidence="4" id="KW-0808">Transferase</keyword>
<dbReference type="InterPro" id="IPR035363">
    <property type="entry name" value="LBP_M"/>
</dbReference>
<feature type="domain" description="Lacto-N-biose phosphorylase central" evidence="2">
    <location>
        <begin position="449"/>
        <end position="659"/>
    </location>
</feature>
<evidence type="ECO:0000259" key="1">
    <source>
        <dbReference type="Pfam" id="PF09508"/>
    </source>
</evidence>
<dbReference type="InterPro" id="IPR035080">
    <property type="entry name" value="Lact_bio_phlase-like_N"/>
</dbReference>
<sequence length="718" mass="82218">MEGHGSQGGFTLPGEAGYEALTLRLAEKWGADVIRDSDGTALSAEILESGYDIYSTICIIRNHNEWAKKNPDKQQQTFLMTPPETAVSGKLEIHLLGSFSKEQFAVNDSPEAMVYWQVYDRTLNKELGRREWDYDSERKSVSISAVPWHKYTISFLAYRIWEEISMYNHKTNDWDTEHLMQIDPVHQEVQSYMLNWMQEWCESHPHTNVVRFTSMFYNFVWIWGSSKRRQNIYTDWASYDFTVSPAALGQFEKEYGYALTAEDFINQGKLHVTHMPGTRKKADWMDFVNRFVVSFGKKLIDIVHRYGKKAYVFYDDSWVGIEPYGKRFEEFGFDGIIKCVFSGYEARLCSGVKTSTHELRMHPYLFPTGVDGSPSFLEGGNPKEEAMRYWQAVRRAILRSPIDRIGLGGYLHLVEEKPDFVEYIAEMADEFRNIRELHRSGIPFVLKPKIGILHYWGSLRSWSLSGHFHETYMHDLIHLNESLSGLPFDVNFFSFEDVKNGALERVDVIINAGYAGSAWSGGDSWKDVSVVEKLTEWVSKGGSFIGVNEPSAVEGYDTYFRMSHVLGVDEDRGERVCHGRWGFETKESLGIIPKGADVKKKEGIYLTDGKAEVLLEKEGLPVLTVNNFGKGKGIYLGGYEITPENTRLLQNLILYCSGEPLQQMYITENLYTEAAFFPDEKALVVVNNTAQRQETAVIVKNERISLELEGYQCKILCV</sequence>
<dbReference type="Pfam" id="PF17386">
    <property type="entry name" value="LBP_C"/>
    <property type="match status" value="1"/>
</dbReference>